<accession>A0ACC1J1N7</accession>
<protein>
    <submittedName>
        <fullName evidence="1">Uncharacterized protein</fullName>
    </submittedName>
</protein>
<name>A0ACC1J1N7_9FUNG</name>
<organism evidence="1 2">
    <name type="scientific">Linderina macrospora</name>
    <dbReference type="NCBI Taxonomy" id="4868"/>
    <lineage>
        <taxon>Eukaryota</taxon>
        <taxon>Fungi</taxon>
        <taxon>Fungi incertae sedis</taxon>
        <taxon>Zoopagomycota</taxon>
        <taxon>Kickxellomycotina</taxon>
        <taxon>Kickxellomycetes</taxon>
        <taxon>Kickxellales</taxon>
        <taxon>Kickxellaceae</taxon>
        <taxon>Linderina</taxon>
    </lineage>
</organism>
<evidence type="ECO:0000313" key="2">
    <source>
        <dbReference type="Proteomes" id="UP001150603"/>
    </source>
</evidence>
<comment type="caution">
    <text evidence="1">The sequence shown here is derived from an EMBL/GenBank/DDBJ whole genome shotgun (WGS) entry which is preliminary data.</text>
</comment>
<sequence>MALYEDRHADKLKAYLAEKIKNDFDCGAEPDTLADYVLITLNNDGEADNEEESCRNDLKEFFGDQTDQF</sequence>
<reference evidence="1" key="1">
    <citation type="submission" date="2022-07" db="EMBL/GenBank/DDBJ databases">
        <title>Phylogenomic reconstructions and comparative analyses of Kickxellomycotina fungi.</title>
        <authorList>
            <person name="Reynolds N.K."/>
            <person name="Stajich J.E."/>
            <person name="Barry K."/>
            <person name="Grigoriev I.V."/>
            <person name="Crous P."/>
            <person name="Smith M.E."/>
        </authorList>
    </citation>
    <scope>NUCLEOTIDE SEQUENCE</scope>
    <source>
        <strain evidence="1">NRRL 5244</strain>
    </source>
</reference>
<gene>
    <name evidence="1" type="ORF">FBU59_005758</name>
</gene>
<feature type="non-terminal residue" evidence="1">
    <location>
        <position position="69"/>
    </location>
</feature>
<evidence type="ECO:0000313" key="1">
    <source>
        <dbReference type="EMBL" id="KAJ1934255.1"/>
    </source>
</evidence>
<dbReference type="EMBL" id="JANBPW010004725">
    <property type="protein sequence ID" value="KAJ1934255.1"/>
    <property type="molecule type" value="Genomic_DNA"/>
</dbReference>
<proteinExistence type="predicted"/>
<dbReference type="Proteomes" id="UP001150603">
    <property type="component" value="Unassembled WGS sequence"/>
</dbReference>
<keyword evidence="2" id="KW-1185">Reference proteome</keyword>